<sequence>MTVAQTSTPRTNVLWVFGDQHRAQACGHAGDPNVRTPHLDRLAAGGTTFAAVMGTPLCSPCRGSLLTGRYPHRCVPGHEFPLPAGQPTIATAFRAAGYRTAYFGKWHLDGWHERDGRAALHIVPPDRRGDFDDWLGYENNNRQWDCWVHGGAGDDASHERLPGYETDALTDRLIAWLRARGRAAGGGDDRPFFAALSVQPPHDPYVAPAEWMARHTPGAIRLRPNVPEVPWVVERARRDLAGYYAMIENLDWNLGRIRDALAELGLADDTQIVFFSDHGDLHGSHGQFGKTAPWEEAIRVPFVVGGPPGYRNRIGRSPIPLNHVDVAPTTLGLCGIATPAWMDGTDYSHHCLHGRPAADEPDSAFLQLVVPTGHGDSVDRPWRGVVTRDGWKYVALEGQPWLLFNLRDDPHELANLAHNTRFAAARRALHERLAAWLADTGDRFALPEV</sequence>
<dbReference type="Gene3D" id="3.40.720.10">
    <property type="entry name" value="Alkaline Phosphatase, subunit A"/>
    <property type="match status" value="1"/>
</dbReference>
<dbReference type="GO" id="GO:0047753">
    <property type="term" value="F:choline-sulfatase activity"/>
    <property type="evidence" value="ECO:0007669"/>
    <property type="project" value="UniProtKB-EC"/>
</dbReference>
<dbReference type="EMBL" id="CADCWN010000074">
    <property type="protein sequence ID" value="CAA9560458.1"/>
    <property type="molecule type" value="Genomic_DNA"/>
</dbReference>
<dbReference type="PANTHER" id="PTHR42693">
    <property type="entry name" value="ARYLSULFATASE FAMILY MEMBER"/>
    <property type="match status" value="1"/>
</dbReference>
<dbReference type="InterPro" id="IPR017850">
    <property type="entry name" value="Alkaline_phosphatase_core_sf"/>
</dbReference>
<protein>
    <submittedName>
        <fullName evidence="4">Choline-sulfatase</fullName>
        <ecNumber evidence="4">3.1.6.6</ecNumber>
    </submittedName>
</protein>
<gene>
    <name evidence="4" type="ORF">AVDCRST_MAG18-1032</name>
</gene>
<proteinExistence type="inferred from homology"/>
<reference evidence="4" key="1">
    <citation type="submission" date="2020-02" db="EMBL/GenBank/DDBJ databases">
        <authorList>
            <person name="Meier V. D."/>
        </authorList>
    </citation>
    <scope>NUCLEOTIDE SEQUENCE</scope>
    <source>
        <strain evidence="4">AVDCRST_MAG18</strain>
    </source>
</reference>
<dbReference type="PANTHER" id="PTHR42693:SF53">
    <property type="entry name" value="ENDO-4-O-SULFATASE"/>
    <property type="match status" value="1"/>
</dbReference>
<dbReference type="SUPFAM" id="SSF53649">
    <property type="entry name" value="Alkaline phosphatase-like"/>
    <property type="match status" value="1"/>
</dbReference>
<dbReference type="AlphaFoldDB" id="A0A6J4UVK9"/>
<dbReference type="EC" id="3.1.6.6" evidence="4"/>
<keyword evidence="2 4" id="KW-0378">Hydrolase</keyword>
<accession>A0A6J4UVK9</accession>
<dbReference type="GO" id="GO:0004065">
    <property type="term" value="F:arylsulfatase activity"/>
    <property type="evidence" value="ECO:0007669"/>
    <property type="project" value="TreeGrafter"/>
</dbReference>
<dbReference type="Pfam" id="PF00884">
    <property type="entry name" value="Sulfatase"/>
    <property type="match status" value="1"/>
</dbReference>
<comment type="similarity">
    <text evidence="1">Belongs to the sulfatase family.</text>
</comment>
<feature type="domain" description="Sulfatase N-terminal" evidence="3">
    <location>
        <begin position="12"/>
        <end position="336"/>
    </location>
</feature>
<dbReference type="CDD" id="cd16034">
    <property type="entry name" value="sulfatase_like"/>
    <property type="match status" value="1"/>
</dbReference>
<dbReference type="InterPro" id="IPR000917">
    <property type="entry name" value="Sulfatase_N"/>
</dbReference>
<evidence type="ECO:0000256" key="2">
    <source>
        <dbReference type="ARBA" id="ARBA00022801"/>
    </source>
</evidence>
<organism evidence="4">
    <name type="scientific">uncultured Thermomicrobiales bacterium</name>
    <dbReference type="NCBI Taxonomy" id="1645740"/>
    <lineage>
        <taxon>Bacteria</taxon>
        <taxon>Pseudomonadati</taxon>
        <taxon>Thermomicrobiota</taxon>
        <taxon>Thermomicrobia</taxon>
        <taxon>Thermomicrobiales</taxon>
        <taxon>environmental samples</taxon>
    </lineage>
</organism>
<evidence type="ECO:0000259" key="3">
    <source>
        <dbReference type="Pfam" id="PF00884"/>
    </source>
</evidence>
<evidence type="ECO:0000256" key="1">
    <source>
        <dbReference type="ARBA" id="ARBA00008779"/>
    </source>
</evidence>
<evidence type="ECO:0000313" key="4">
    <source>
        <dbReference type="EMBL" id="CAA9560458.1"/>
    </source>
</evidence>
<name>A0A6J4UVK9_9BACT</name>
<dbReference type="InterPro" id="IPR050738">
    <property type="entry name" value="Sulfatase"/>
</dbReference>